<dbReference type="STRING" id="1399968.CI15_34345"/>
<evidence type="ECO:0000313" key="1">
    <source>
        <dbReference type="EMBL" id="KXU82596.1"/>
    </source>
</evidence>
<dbReference type="Proteomes" id="UP000075613">
    <property type="component" value="Unassembled WGS sequence"/>
</dbReference>
<dbReference type="EMBL" id="LRBG01000039">
    <property type="protein sequence ID" value="KXU82596.1"/>
    <property type="molecule type" value="Genomic_DNA"/>
</dbReference>
<dbReference type="OrthoDB" id="6022002at2"/>
<dbReference type="InterPro" id="IPR029030">
    <property type="entry name" value="Caspase-like_dom_sf"/>
</dbReference>
<accession>A0A149PC57</accession>
<dbReference type="AlphaFoldDB" id="A0A149PC57"/>
<comment type="caution">
    <text evidence="1">The sequence shown here is derived from an EMBL/GenBank/DDBJ whole genome shotgun (WGS) entry which is preliminary data.</text>
</comment>
<sequence length="615" mass="66499">MKRALVAIGVNRTASVFPPLNAAAQGAIQMADWGAQQGFDVTLLHDGDGHRVSISDVFAAVNAVVTAKIYSQLVVYFSGHGILLSPDAEVWLLSGAIANPNEAINVSGSIVAARASAIPHIVVVSDACRSMPANFRLGLVSPGLIFPAANPRAPMPEVDVFYATLPGDPALEVPPDEAEKSFRGLLTSCMLKALSGVPATLIEQTNDAGTVRRVIASRSLKIHLARAVPDAASAVSIALRQDPDARVESALPKYLAEVTASQLDSEPPINGLALLQVDIAPLSYRLAHSWESAVSRLRIDKWTQLGTPHLGLRDSVLIDDLDALSEAGRPEQPRLEVPDIGNVKQSVKLILTSARRSSDKTRTGFSVYGTSVRYVRSTGSDSRCEVWEENGASQVSVESEYLRDSPYAPQAALLRFADGSGMVLSVLPCFIGSVVIERGRVVTVNYAPARGTDIHREYRELAPDINKRRAFVAIAAKHGSFRLDQEAAEGTASYLRSMKKFDPTLGLYAAYAYVQAGKDEGVLSIFDYMRMEPEPIFFDVAMLAAQRNRKLPQSLDFAPWMPLLTQGWLLLGAFEKRMPDVLKVARKHLIPGLWTTFSAEGMNVLEEAMFGGVGP</sequence>
<keyword evidence="2" id="KW-1185">Reference proteome</keyword>
<gene>
    <name evidence="1" type="ORF">CI15_34345</name>
</gene>
<protein>
    <submittedName>
        <fullName evidence="1">Uncharacterized protein</fullName>
    </submittedName>
</protein>
<dbReference type="SUPFAM" id="SSF52129">
    <property type="entry name" value="Caspase-like"/>
    <property type="match status" value="1"/>
</dbReference>
<proteinExistence type="predicted"/>
<organism evidence="1 2">
    <name type="scientific">Paraburkholderia monticola</name>
    <dbReference type="NCBI Taxonomy" id="1399968"/>
    <lineage>
        <taxon>Bacteria</taxon>
        <taxon>Pseudomonadati</taxon>
        <taxon>Pseudomonadota</taxon>
        <taxon>Betaproteobacteria</taxon>
        <taxon>Burkholderiales</taxon>
        <taxon>Burkholderiaceae</taxon>
        <taxon>Paraburkholderia</taxon>
    </lineage>
</organism>
<evidence type="ECO:0000313" key="2">
    <source>
        <dbReference type="Proteomes" id="UP000075613"/>
    </source>
</evidence>
<name>A0A149PC57_9BURK</name>
<dbReference type="Gene3D" id="3.40.50.1460">
    <property type="match status" value="1"/>
</dbReference>
<dbReference type="RefSeq" id="WP_062137993.1">
    <property type="nucleotide sequence ID" value="NZ_LRBG01000039.1"/>
</dbReference>
<reference evidence="1 2" key="1">
    <citation type="journal article" date="2015" name="Int. J. Syst. Evol. Microbiol.">
        <title>Burkholderia monticola sp. nov., isolated from mountain soil.</title>
        <authorList>
            <person name="Baek I."/>
            <person name="Seo B."/>
            <person name="Lee I."/>
            <person name="Yi H."/>
            <person name="Chun J."/>
        </authorList>
    </citation>
    <scope>NUCLEOTIDE SEQUENCE [LARGE SCALE GENOMIC DNA]</scope>
    <source>
        <strain evidence="1 2">JC2948</strain>
    </source>
</reference>